<dbReference type="RefSeq" id="WP_162658829.1">
    <property type="nucleotide sequence ID" value="NZ_LR593887.1"/>
</dbReference>
<dbReference type="PANTHER" id="PTHR43289:SF34">
    <property type="entry name" value="SERINE_THREONINE-PROTEIN KINASE YBDM-RELATED"/>
    <property type="match status" value="1"/>
</dbReference>
<evidence type="ECO:0000256" key="10">
    <source>
        <dbReference type="SAM" id="MobiDB-lite"/>
    </source>
</evidence>
<evidence type="ECO:0000256" key="3">
    <source>
        <dbReference type="ARBA" id="ARBA00022692"/>
    </source>
</evidence>
<dbReference type="GO" id="GO:0016020">
    <property type="term" value="C:membrane"/>
    <property type="evidence" value="ECO:0007669"/>
    <property type="project" value="UniProtKB-SubCell"/>
</dbReference>
<evidence type="ECO:0000256" key="4">
    <source>
        <dbReference type="ARBA" id="ARBA00022741"/>
    </source>
</evidence>
<keyword evidence="5 13" id="KW-0418">Kinase</keyword>
<keyword evidence="14" id="KW-1185">Reference proteome</keyword>
<dbReference type="Gene3D" id="1.10.510.10">
    <property type="entry name" value="Transferase(Phosphotransferase) domain 1"/>
    <property type="match status" value="1"/>
</dbReference>
<dbReference type="EMBL" id="LR586016">
    <property type="protein sequence ID" value="VIP03661.1"/>
    <property type="molecule type" value="Genomic_DNA"/>
</dbReference>
<proteinExistence type="predicted"/>
<dbReference type="PANTHER" id="PTHR43289">
    <property type="entry name" value="MITOGEN-ACTIVATED PROTEIN KINASE KINASE KINASE 20-RELATED"/>
    <property type="match status" value="1"/>
</dbReference>
<dbReference type="EMBL" id="LR593887">
    <property type="protein sequence ID" value="VTS04690.1"/>
    <property type="molecule type" value="Genomic_DNA"/>
</dbReference>
<dbReference type="Pfam" id="PF00069">
    <property type="entry name" value="Pkinase"/>
    <property type="match status" value="1"/>
</dbReference>
<dbReference type="AlphaFoldDB" id="A0A6C2YQQ1"/>
<name>A0A6C2YQQ1_9BACT</name>
<dbReference type="SUPFAM" id="SSF56112">
    <property type="entry name" value="Protein kinase-like (PK-like)"/>
    <property type="match status" value="1"/>
</dbReference>
<evidence type="ECO:0000256" key="2">
    <source>
        <dbReference type="ARBA" id="ARBA00022679"/>
    </source>
</evidence>
<evidence type="ECO:0000313" key="14">
    <source>
        <dbReference type="Proteomes" id="UP000464378"/>
    </source>
</evidence>
<evidence type="ECO:0000256" key="1">
    <source>
        <dbReference type="ARBA" id="ARBA00004141"/>
    </source>
</evidence>
<dbReference type="InParanoid" id="A0A6C2YQQ1"/>
<dbReference type="InterPro" id="IPR011009">
    <property type="entry name" value="Kinase-like_dom_sf"/>
</dbReference>
<dbReference type="GO" id="GO:0005524">
    <property type="term" value="F:ATP binding"/>
    <property type="evidence" value="ECO:0007669"/>
    <property type="project" value="UniProtKB-UniRule"/>
</dbReference>
<feature type="transmembrane region" description="Helical" evidence="11">
    <location>
        <begin position="433"/>
        <end position="453"/>
    </location>
</feature>
<dbReference type="Gene3D" id="3.30.200.20">
    <property type="entry name" value="Phosphorylase Kinase, domain 1"/>
    <property type="match status" value="1"/>
</dbReference>
<feature type="transmembrane region" description="Helical" evidence="11">
    <location>
        <begin position="923"/>
        <end position="944"/>
    </location>
</feature>
<feature type="transmembrane region" description="Helical" evidence="11">
    <location>
        <begin position="999"/>
        <end position="1018"/>
    </location>
</feature>
<dbReference type="PROSITE" id="PS00107">
    <property type="entry name" value="PROTEIN_KINASE_ATP"/>
    <property type="match status" value="1"/>
</dbReference>
<accession>A0A6C2YQQ1</accession>
<dbReference type="InterPro" id="IPR000719">
    <property type="entry name" value="Prot_kinase_dom"/>
</dbReference>
<keyword evidence="3 11" id="KW-0812">Transmembrane</keyword>
<evidence type="ECO:0000259" key="12">
    <source>
        <dbReference type="PROSITE" id="PS50011"/>
    </source>
</evidence>
<evidence type="ECO:0000256" key="7">
    <source>
        <dbReference type="ARBA" id="ARBA00022989"/>
    </source>
</evidence>
<sequence length="1036" mass="114984">MQLSIECPQCKRVVEYTKEVPNFCSHCGQRLSQSNPPASRRSNANPTTEEYDGALLPFSNDDSANRTNEHIPNAIGNYRLLSLLGSGGMGRVYLAEATDTGQRVAVKLLASQQGSSGNSVERFRQEGQLASQISHPRCVFVYGADTDQGRPYIVMELMPGNTLKDLVESRGPLPYLEAVQLILDVIDGLQEAHRLGVIHRDVKPSNCFLMPDGRVKIGDFGLSKSLSSTRDLTQTGAFLGTVLYASPEQIRGQDVNYASDVYSLCATLFYLVTGRAPFEQENVTAALARIISEEAPRVRSIRPDLPRSLDAILAHGLEREHAWRIQTLEELRSALITLVPNQLSFGGLGIRVMAYVVDFMLVRFLLAFLYSWLVTTAFDSTGRFARNTETLLLPIYFIVLEGLWGASLGKRLFRLRVCQAGTTEPPGIERTIIRTVVFGILIILTFSQIGTLISSLDSDGVTGQLWRSLFIFLAGLVVLIVPMRRSNDYRGLHEWASGTCVMQLPSRRPPMRYRSRLPNRLDSLLPLGPELPKSIGPYTIRAASGIGPNGERVLLGEDSLLGRNVVIRLRPLPPDAPTDLTLDLQQRLHVSRPTRIRVLTIGQIQIGLQTMRWEAYVAPLGAPLQDIPSPRQSLNWSQTRPLLEQLTEELLAAQADQTLPATLSLAQVWVQPEGQVQLLDFAIPPSLESAGNHPPSGTPIALLQQASVLCLEGAIPADLPARARQSTAIHAPVPRHVETMLRELFGSKPNDESLARWNQSLETTRPLPERVTSLGRIAQLAFQGMFLIPGVLLMCLISGLFGLLREAPLLLRVSESRMLLALEELAPTPNQPDTELSEEELLWLRQLEEDLETLLESHKQRLNFVERVMVLEVLKSSNQVGDATIPMEVIAQAKKDLATSRIPELILIPELTPLFPQLASQSMMIVAAVPLLWALLAWCLRGGISFQLMSYHWVTWDGRPAPRRFLALRVLLTWLPMTVFLCASIAVSTMETETTALRTVLWFCGVATAPLYILTVIWRPNRSPIDRMLKICLVPN</sequence>
<comment type="subcellular location">
    <subcellularLocation>
        <location evidence="1">Membrane</location>
        <topology evidence="1">Multi-pass membrane protein</topology>
    </subcellularLocation>
</comment>
<dbReference type="GO" id="GO:0004674">
    <property type="term" value="F:protein serine/threonine kinase activity"/>
    <property type="evidence" value="ECO:0007669"/>
    <property type="project" value="UniProtKB-KW"/>
</dbReference>
<dbReference type="Pfam" id="PF06271">
    <property type="entry name" value="RDD"/>
    <property type="match status" value="1"/>
</dbReference>
<reference evidence="13" key="1">
    <citation type="submission" date="2019-04" db="EMBL/GenBank/DDBJ databases">
        <authorList>
            <consortium name="Science for Life Laboratories"/>
        </authorList>
    </citation>
    <scope>NUCLEOTIDE SEQUENCE</scope>
    <source>
        <strain evidence="13">MBLW1</strain>
    </source>
</reference>
<keyword evidence="2" id="KW-0808">Transferase</keyword>
<evidence type="ECO:0000256" key="5">
    <source>
        <dbReference type="ARBA" id="ARBA00022777"/>
    </source>
</evidence>
<keyword evidence="8 11" id="KW-0472">Membrane</keyword>
<dbReference type="PROSITE" id="PS50011">
    <property type="entry name" value="PROTEIN_KINASE_DOM"/>
    <property type="match status" value="1"/>
</dbReference>
<dbReference type="PROSITE" id="PS00108">
    <property type="entry name" value="PROTEIN_KINASE_ST"/>
    <property type="match status" value="1"/>
</dbReference>
<feature type="transmembrane region" description="Helical" evidence="11">
    <location>
        <begin position="780"/>
        <end position="804"/>
    </location>
</feature>
<evidence type="ECO:0000313" key="13">
    <source>
        <dbReference type="EMBL" id="VIP03661.1"/>
    </source>
</evidence>
<feature type="domain" description="Protein kinase" evidence="12">
    <location>
        <begin position="78"/>
        <end position="336"/>
    </location>
</feature>
<keyword evidence="6 9" id="KW-0067">ATP-binding</keyword>
<dbReference type="InterPro" id="IPR008271">
    <property type="entry name" value="Ser/Thr_kinase_AS"/>
</dbReference>
<gene>
    <name evidence="13" type="ORF">GMBLW1_02990</name>
</gene>
<feature type="compositionally biased region" description="Polar residues" evidence="10">
    <location>
        <begin position="30"/>
        <end position="48"/>
    </location>
</feature>
<evidence type="ECO:0000256" key="6">
    <source>
        <dbReference type="ARBA" id="ARBA00022840"/>
    </source>
</evidence>
<keyword evidence="4 9" id="KW-0547">Nucleotide-binding</keyword>
<feature type="transmembrane region" description="Helical" evidence="11">
    <location>
        <begin position="965"/>
        <end position="987"/>
    </location>
</feature>
<evidence type="ECO:0000256" key="8">
    <source>
        <dbReference type="ARBA" id="ARBA00023136"/>
    </source>
</evidence>
<protein>
    <recommendedName>
        <fullName evidence="12">Protein kinase domain-containing protein</fullName>
    </recommendedName>
</protein>
<feature type="region of interest" description="Disordered" evidence="10">
    <location>
        <begin position="28"/>
        <end position="67"/>
    </location>
</feature>
<dbReference type="SMART" id="SM00220">
    <property type="entry name" value="S_TKc"/>
    <property type="match status" value="1"/>
</dbReference>
<keyword evidence="7 11" id="KW-1133">Transmembrane helix</keyword>
<dbReference type="InterPro" id="IPR017441">
    <property type="entry name" value="Protein_kinase_ATP_BS"/>
</dbReference>
<feature type="transmembrane region" description="Helical" evidence="11">
    <location>
        <begin position="352"/>
        <end position="373"/>
    </location>
</feature>
<evidence type="ECO:0000256" key="11">
    <source>
        <dbReference type="SAM" id="Phobius"/>
    </source>
</evidence>
<organism evidence="13">
    <name type="scientific">Tuwongella immobilis</name>
    <dbReference type="NCBI Taxonomy" id="692036"/>
    <lineage>
        <taxon>Bacteria</taxon>
        <taxon>Pseudomonadati</taxon>
        <taxon>Planctomycetota</taxon>
        <taxon>Planctomycetia</taxon>
        <taxon>Gemmatales</taxon>
        <taxon>Gemmataceae</taxon>
        <taxon>Tuwongella</taxon>
    </lineage>
</organism>
<dbReference type="Proteomes" id="UP000464378">
    <property type="component" value="Chromosome"/>
</dbReference>
<keyword evidence="13" id="KW-0723">Serine/threonine-protein kinase</keyword>
<dbReference type="InterPro" id="IPR010432">
    <property type="entry name" value="RDD"/>
</dbReference>
<dbReference type="KEGG" id="tim:GMBLW1_02990"/>
<dbReference type="CDD" id="cd14014">
    <property type="entry name" value="STKc_PknB_like"/>
    <property type="match status" value="1"/>
</dbReference>
<feature type="transmembrane region" description="Helical" evidence="11">
    <location>
        <begin position="465"/>
        <end position="483"/>
    </location>
</feature>
<evidence type="ECO:0000256" key="9">
    <source>
        <dbReference type="PROSITE-ProRule" id="PRU10141"/>
    </source>
</evidence>
<feature type="binding site" evidence="9">
    <location>
        <position position="107"/>
    </location>
    <ligand>
        <name>ATP</name>
        <dbReference type="ChEBI" id="CHEBI:30616"/>
    </ligand>
</feature>